<sequence>MTNAKLATDAVTTIKIADANVTNAKLATDAVTTEKILDGTIIGSDLANSIITNAKLAETISVPNGGTGATTLTGYVKGNGTNAMTAVATIPVADIVGAQTIANLASNITANTGSTTLYPSVAAVEAYVTNSATPDASTTVKGKVKLAGDLGGTADLPTVPGLATKEPTIAAGTTTQYWRGDKSWQTLDKSTVGLNNVDNTSDANKPISTATQTALNNKEDLANKSTNTALGTSNALYPTQNAVKTYVDAQITSNSTPDASTTVKGKIQLAGDLGGTAAAPSVVKLQGTAVSATTPTTGQLLQFDGTNWKPVNANSIVKMETDEFVAAAAQVSFTLTATPIGKIAMYVNGVRVPKAAITVTGTTVAYTSSSNGGYVVLVNDRITFDYITN</sequence>
<dbReference type="PATRIC" id="fig|29536.5.peg.429"/>
<evidence type="ECO:0000313" key="1">
    <source>
        <dbReference type="EMBL" id="OAZ05178.1"/>
    </source>
</evidence>
<comment type="caution">
    <text evidence="1">The sequence shown here is derived from an EMBL/GenBank/DDBJ whole genome shotgun (WGS) entry which is preliminary data.</text>
</comment>
<accession>A0A199XTU4</accession>
<name>A0A199XTU4_9FLAO</name>
<dbReference type="InterPro" id="IPR045571">
    <property type="entry name" value="DUF5907"/>
</dbReference>
<dbReference type="AlphaFoldDB" id="A0A199XTU4"/>
<keyword evidence="2" id="KW-1185">Reference proteome</keyword>
<protein>
    <submittedName>
        <fullName evidence="1">Uncharacterized protein</fullName>
    </submittedName>
</protein>
<organism evidence="1 2">
    <name type="scientific">Flavobacterium succinicans</name>
    <dbReference type="NCBI Taxonomy" id="29536"/>
    <lineage>
        <taxon>Bacteria</taxon>
        <taxon>Pseudomonadati</taxon>
        <taxon>Bacteroidota</taxon>
        <taxon>Flavobacteriia</taxon>
        <taxon>Flavobacteriales</taxon>
        <taxon>Flavobacteriaceae</taxon>
        <taxon>Flavobacterium</taxon>
    </lineage>
</organism>
<gene>
    <name evidence="1" type="ORF">FLB_04020</name>
</gene>
<reference evidence="1 2" key="1">
    <citation type="submission" date="2016-06" db="EMBL/GenBank/DDBJ databases">
        <title>Draft genome sequence of Flavobacterium succinicans strain DD5b.</title>
        <authorList>
            <person name="Poehlein A."/>
            <person name="Daniel R."/>
            <person name="Simeonova D.D."/>
        </authorList>
    </citation>
    <scope>NUCLEOTIDE SEQUENCE [LARGE SCALE GENOMIC DNA]</scope>
    <source>
        <strain evidence="1 2">DD5b</strain>
    </source>
</reference>
<proteinExistence type="predicted"/>
<dbReference type="Proteomes" id="UP000093807">
    <property type="component" value="Unassembled WGS sequence"/>
</dbReference>
<evidence type="ECO:0000313" key="2">
    <source>
        <dbReference type="Proteomes" id="UP000093807"/>
    </source>
</evidence>
<dbReference type="EMBL" id="JMTM01000016">
    <property type="protein sequence ID" value="OAZ05178.1"/>
    <property type="molecule type" value="Genomic_DNA"/>
</dbReference>
<dbReference type="Pfam" id="PF19264">
    <property type="entry name" value="DUF5907"/>
    <property type="match status" value="2"/>
</dbReference>